<dbReference type="Proteomes" id="UP000292118">
    <property type="component" value="Chromosome"/>
</dbReference>
<dbReference type="PANTHER" id="PTHR22789:SF0">
    <property type="entry name" value="3-OXO-TETRONATE 4-PHOSPHATE DECARBOXYLASE-RELATED"/>
    <property type="match status" value="1"/>
</dbReference>
<evidence type="ECO:0000313" key="4">
    <source>
        <dbReference type="EMBL" id="QAY71660.1"/>
    </source>
</evidence>
<evidence type="ECO:0000313" key="5">
    <source>
        <dbReference type="Proteomes" id="UP000292118"/>
    </source>
</evidence>
<dbReference type="RefSeq" id="WP_129190564.1">
    <property type="nucleotide sequence ID" value="NZ_CP035493.1"/>
</dbReference>
<evidence type="ECO:0000256" key="2">
    <source>
        <dbReference type="ARBA" id="ARBA00023239"/>
    </source>
</evidence>
<reference evidence="4 5" key="1">
    <citation type="submission" date="2019-01" db="EMBL/GenBank/DDBJ databases">
        <title>Genome sequencing of strain FW10M-9.</title>
        <authorList>
            <person name="Heo J."/>
            <person name="Kim S.-J."/>
            <person name="Kim J.-S."/>
            <person name="Hong S.-B."/>
            <person name="Kwon S.-W."/>
        </authorList>
    </citation>
    <scope>NUCLEOTIDE SEQUENCE [LARGE SCALE GENOMIC DNA]</scope>
    <source>
        <strain evidence="4 5">FW10M-9</strain>
    </source>
</reference>
<feature type="domain" description="Class II aldolase/adducin N-terminal" evidence="3">
    <location>
        <begin position="14"/>
        <end position="196"/>
    </location>
</feature>
<evidence type="ECO:0000259" key="3">
    <source>
        <dbReference type="SMART" id="SM01007"/>
    </source>
</evidence>
<dbReference type="KEGG" id="xya:ET471_17795"/>
<accession>A0A4P6F6N5</accession>
<dbReference type="SMART" id="SM01007">
    <property type="entry name" value="Aldolase_II"/>
    <property type="match status" value="1"/>
</dbReference>
<dbReference type="SUPFAM" id="SSF53639">
    <property type="entry name" value="AraD/HMP-PK domain-like"/>
    <property type="match status" value="1"/>
</dbReference>
<name>A0A4P6F6N5_9MICO</name>
<dbReference type="GO" id="GO:0016832">
    <property type="term" value="F:aldehyde-lyase activity"/>
    <property type="evidence" value="ECO:0007669"/>
    <property type="project" value="TreeGrafter"/>
</dbReference>
<dbReference type="OrthoDB" id="9786287at2"/>
<dbReference type="InterPro" id="IPR036409">
    <property type="entry name" value="Aldolase_II/adducin_N_sf"/>
</dbReference>
<dbReference type="PANTHER" id="PTHR22789">
    <property type="entry name" value="FUCULOSE PHOSPHATE ALDOLASE"/>
    <property type="match status" value="1"/>
</dbReference>
<gene>
    <name evidence="4" type="ORF">ET471_17795</name>
</gene>
<sequence>MRPLDPATRDLLANSLCDVGRRAVAMNLSPGASGNLSVRDGATMLMTPSGVGLGELSPARLAALDARSGEPAKQQPGVRPSKEVPLHTALYRRFPEAAAVVHLHSPQAVAYACKQPWSSVSAIPPLTPYLVMRVGRVPLAPYGTPGTDRLAASLDEVPGQFRAVLLAHHGLLAWGTTLDGALDAAVEVEEAARTALLAGPDAQPLPTPEVTALAQQYGTTW</sequence>
<dbReference type="Gene3D" id="3.40.225.10">
    <property type="entry name" value="Class II aldolase/adducin N-terminal domain"/>
    <property type="match status" value="1"/>
</dbReference>
<dbReference type="Pfam" id="PF00596">
    <property type="entry name" value="Aldolase_II"/>
    <property type="match status" value="1"/>
</dbReference>
<protein>
    <submittedName>
        <fullName evidence="4">Aldolase</fullName>
    </submittedName>
</protein>
<dbReference type="InterPro" id="IPR001303">
    <property type="entry name" value="Aldolase_II/adducin_N"/>
</dbReference>
<evidence type="ECO:0000256" key="1">
    <source>
        <dbReference type="ARBA" id="ARBA00022723"/>
    </source>
</evidence>
<organism evidence="4 5">
    <name type="scientific">Xylanimonas protaetiae</name>
    <dbReference type="NCBI Taxonomy" id="2509457"/>
    <lineage>
        <taxon>Bacteria</taxon>
        <taxon>Bacillati</taxon>
        <taxon>Actinomycetota</taxon>
        <taxon>Actinomycetes</taxon>
        <taxon>Micrococcales</taxon>
        <taxon>Promicromonosporaceae</taxon>
        <taxon>Xylanimonas</taxon>
    </lineage>
</organism>
<dbReference type="GO" id="GO:0019323">
    <property type="term" value="P:pentose catabolic process"/>
    <property type="evidence" value="ECO:0007669"/>
    <property type="project" value="TreeGrafter"/>
</dbReference>
<keyword evidence="2" id="KW-0456">Lyase</keyword>
<dbReference type="EMBL" id="CP035493">
    <property type="protein sequence ID" value="QAY71660.1"/>
    <property type="molecule type" value="Genomic_DNA"/>
</dbReference>
<dbReference type="InterPro" id="IPR050197">
    <property type="entry name" value="Aldolase_class_II_sugar_metab"/>
</dbReference>
<dbReference type="GO" id="GO:0005829">
    <property type="term" value="C:cytosol"/>
    <property type="evidence" value="ECO:0007669"/>
    <property type="project" value="TreeGrafter"/>
</dbReference>
<dbReference type="GO" id="GO:0046872">
    <property type="term" value="F:metal ion binding"/>
    <property type="evidence" value="ECO:0007669"/>
    <property type="project" value="UniProtKB-KW"/>
</dbReference>
<proteinExistence type="predicted"/>
<keyword evidence="5" id="KW-1185">Reference proteome</keyword>
<keyword evidence="1" id="KW-0479">Metal-binding</keyword>
<dbReference type="AlphaFoldDB" id="A0A4P6F6N5"/>